<dbReference type="Proteomes" id="UP000274822">
    <property type="component" value="Unassembled WGS sequence"/>
</dbReference>
<organism evidence="1 2">
    <name type="scientific">Jimgerdemannia flammicorona</name>
    <dbReference type="NCBI Taxonomy" id="994334"/>
    <lineage>
        <taxon>Eukaryota</taxon>
        <taxon>Fungi</taxon>
        <taxon>Fungi incertae sedis</taxon>
        <taxon>Mucoromycota</taxon>
        <taxon>Mucoromycotina</taxon>
        <taxon>Endogonomycetes</taxon>
        <taxon>Endogonales</taxon>
        <taxon>Endogonaceae</taxon>
        <taxon>Jimgerdemannia</taxon>
    </lineage>
</organism>
<gene>
    <name evidence="1" type="ORF">BC938DRAFT_474666</name>
</gene>
<dbReference type="AlphaFoldDB" id="A0A433Q1Y2"/>
<evidence type="ECO:0000313" key="1">
    <source>
        <dbReference type="EMBL" id="RUS23758.1"/>
    </source>
</evidence>
<reference evidence="1 2" key="1">
    <citation type="journal article" date="2018" name="New Phytol.">
        <title>Phylogenomics of Endogonaceae and evolution of mycorrhizas within Mucoromycota.</title>
        <authorList>
            <person name="Chang Y."/>
            <person name="Desiro A."/>
            <person name="Na H."/>
            <person name="Sandor L."/>
            <person name="Lipzen A."/>
            <person name="Clum A."/>
            <person name="Barry K."/>
            <person name="Grigoriev I.V."/>
            <person name="Martin F.M."/>
            <person name="Stajich J.E."/>
            <person name="Smith M.E."/>
            <person name="Bonito G."/>
            <person name="Spatafora J.W."/>
        </authorList>
    </citation>
    <scope>NUCLEOTIDE SEQUENCE [LARGE SCALE GENOMIC DNA]</scope>
    <source>
        <strain evidence="1 2">AD002</strain>
    </source>
</reference>
<protein>
    <submittedName>
        <fullName evidence="1">Uncharacterized protein</fullName>
    </submittedName>
</protein>
<accession>A0A433Q1Y2</accession>
<name>A0A433Q1Y2_9FUNG</name>
<evidence type="ECO:0000313" key="2">
    <source>
        <dbReference type="Proteomes" id="UP000274822"/>
    </source>
</evidence>
<proteinExistence type="predicted"/>
<keyword evidence="2" id="KW-1185">Reference proteome</keyword>
<dbReference type="EMBL" id="RBNJ01018664">
    <property type="protein sequence ID" value="RUS23758.1"/>
    <property type="molecule type" value="Genomic_DNA"/>
</dbReference>
<sequence length="106" mass="12429">MLGRPFVVFKYLGWKRWTFSQACSTDFWWSSLRHVLELGGMKLEVVSLNWVSGLQQPAEVLPVVAHNDYRGIVPKFIHQLIEIRCVGYDLPIDRPFLYQFETENIT</sequence>
<comment type="caution">
    <text evidence="1">The sequence shown here is derived from an EMBL/GenBank/DDBJ whole genome shotgun (WGS) entry which is preliminary data.</text>
</comment>